<organism evidence="1 2">
    <name type="scientific">Paramecium primaurelia</name>
    <dbReference type="NCBI Taxonomy" id="5886"/>
    <lineage>
        <taxon>Eukaryota</taxon>
        <taxon>Sar</taxon>
        <taxon>Alveolata</taxon>
        <taxon>Ciliophora</taxon>
        <taxon>Intramacronucleata</taxon>
        <taxon>Oligohymenophorea</taxon>
        <taxon>Peniculida</taxon>
        <taxon>Parameciidae</taxon>
        <taxon>Paramecium</taxon>
    </lineage>
</organism>
<gene>
    <name evidence="1" type="ORF">PPRIM_AZ9-3.1.T0100392</name>
</gene>
<evidence type="ECO:0000313" key="1">
    <source>
        <dbReference type="EMBL" id="CAD8046497.1"/>
    </source>
</evidence>
<reference evidence="1" key="1">
    <citation type="submission" date="2021-01" db="EMBL/GenBank/DDBJ databases">
        <authorList>
            <consortium name="Genoscope - CEA"/>
            <person name="William W."/>
        </authorList>
    </citation>
    <scope>NUCLEOTIDE SEQUENCE</scope>
</reference>
<keyword evidence="2" id="KW-1185">Reference proteome</keyword>
<sequence length="356" mass="42405">MAKKMMSQPGLVEEFIKIVDSFGGEDCRNWAHVARILYNACQFQVKSPQKLKRVYETLKIPKQELSNFQFSKLLEIDIKCRGNHITATKDFLNETGVRMSQCRFKEHAVLGIRNTLKALVKILGTQKKTMQPILSRFSYTSIQIMFRAADCKDQDVQIQEIKRYAKLFEQAYLIYAENHFKSQPDLFDLLKPIMNRLQFRRCLFYLFFIDELKSISLKQIKDDYDLKNHPLLQKTIELNKKLPFYQKVVNLCDREEKYNMYCNYNNNDDQFFKIYLDENQLKKKQALQIRKQNENLKTVRGKIHQPGDQLFRGWKTVVFQPDEDIMTIDRDAQLKQELKRKRMQELYEVAFGEDNN</sequence>
<dbReference type="EMBL" id="CAJJDM010000007">
    <property type="protein sequence ID" value="CAD8046497.1"/>
    <property type="molecule type" value="Genomic_DNA"/>
</dbReference>
<dbReference type="AlphaFoldDB" id="A0A8S1JW99"/>
<proteinExistence type="predicted"/>
<comment type="caution">
    <text evidence="1">The sequence shown here is derived from an EMBL/GenBank/DDBJ whole genome shotgun (WGS) entry which is preliminary data.</text>
</comment>
<evidence type="ECO:0000313" key="2">
    <source>
        <dbReference type="Proteomes" id="UP000688137"/>
    </source>
</evidence>
<dbReference type="Proteomes" id="UP000688137">
    <property type="component" value="Unassembled WGS sequence"/>
</dbReference>
<accession>A0A8S1JW99</accession>
<name>A0A8S1JW99_PARPR</name>
<dbReference type="OMA" id="WAHVARI"/>
<protein>
    <submittedName>
        <fullName evidence="1">Uncharacterized protein</fullName>
    </submittedName>
</protein>